<dbReference type="Pfam" id="PF07690">
    <property type="entry name" value="MFS_1"/>
    <property type="match status" value="1"/>
</dbReference>
<dbReference type="RefSeq" id="WP_090258622.1">
    <property type="nucleotide sequence ID" value="NZ_FOIR01000002.1"/>
</dbReference>
<keyword evidence="6 8" id="KW-1133">Transmembrane helix</keyword>
<feature type="transmembrane region" description="Helical" evidence="8">
    <location>
        <begin position="340"/>
        <end position="359"/>
    </location>
</feature>
<evidence type="ECO:0000256" key="2">
    <source>
        <dbReference type="ARBA" id="ARBA00004141"/>
    </source>
</evidence>
<keyword evidence="4" id="KW-0813">Transport</keyword>
<dbReference type="InterPro" id="IPR011701">
    <property type="entry name" value="MFS"/>
</dbReference>
<keyword evidence="7 8" id="KW-0472">Membrane</keyword>
<keyword evidence="11" id="KW-1185">Reference proteome</keyword>
<feature type="transmembrane region" description="Helical" evidence="8">
    <location>
        <begin position="283"/>
        <end position="301"/>
    </location>
</feature>
<feature type="domain" description="Major facilitator superfamily (MFS) profile" evidence="9">
    <location>
        <begin position="7"/>
        <end position="404"/>
    </location>
</feature>
<feature type="transmembrane region" description="Helical" evidence="8">
    <location>
        <begin position="252"/>
        <end position="271"/>
    </location>
</feature>
<evidence type="ECO:0000256" key="6">
    <source>
        <dbReference type="ARBA" id="ARBA00022989"/>
    </source>
</evidence>
<gene>
    <name evidence="10" type="ORF">SAMN05216290_2192</name>
</gene>
<dbReference type="PANTHER" id="PTHR23504:SF15">
    <property type="entry name" value="MAJOR FACILITATOR SUPERFAMILY (MFS) PROFILE DOMAIN-CONTAINING PROTEIN"/>
    <property type="match status" value="1"/>
</dbReference>
<feature type="transmembrane region" description="Helical" evidence="8">
    <location>
        <begin position="78"/>
        <end position="97"/>
    </location>
</feature>
<dbReference type="STRING" id="1267423.SAMN05216290_2192"/>
<dbReference type="PANTHER" id="PTHR23504">
    <property type="entry name" value="MAJOR FACILITATOR SUPERFAMILY DOMAIN-CONTAINING PROTEIN 10"/>
    <property type="match status" value="1"/>
</dbReference>
<dbReference type="InterPro" id="IPR005829">
    <property type="entry name" value="Sugar_transporter_CS"/>
</dbReference>
<dbReference type="InterPro" id="IPR036259">
    <property type="entry name" value="MFS_trans_sf"/>
</dbReference>
<dbReference type="GO" id="GO:0016020">
    <property type="term" value="C:membrane"/>
    <property type="evidence" value="ECO:0007669"/>
    <property type="project" value="UniProtKB-SubCell"/>
</dbReference>
<evidence type="ECO:0000256" key="7">
    <source>
        <dbReference type="ARBA" id="ARBA00023136"/>
    </source>
</evidence>
<dbReference type="OrthoDB" id="9793283at2"/>
<dbReference type="AlphaFoldDB" id="A0A1I0QBV4"/>
<evidence type="ECO:0000256" key="3">
    <source>
        <dbReference type="ARBA" id="ARBA00007520"/>
    </source>
</evidence>
<evidence type="ECO:0000313" key="11">
    <source>
        <dbReference type="Proteomes" id="UP000199437"/>
    </source>
</evidence>
<comment type="similarity">
    <text evidence="3">Belongs to the major facilitator superfamily. TCR/Tet family.</text>
</comment>
<sequence>MSKRTPALGFIFITVLIDIIGLGIVIPIFPDLFKELGGLTYGEAARVGGRLVTVYAVMQFIFSPILGGLSDKYGRRPVILISLIGLSIDYMFLALAPTISLLFLGRIIAGICGASFTTASAYIADVSPPEKRAKNFGLLGAAFALGFIIGPAIGGLLGEFGLRVPFFVAGGLTLVNFLYGLFVLPESLSKHERRPFSWKRANPIGSLSQLKRNPIILGLATAFFFIYIAGHSVQTNWSYFGAEVFDWEPKDIGVSLAVVGVMVAAVQGGLIGVATKKLGVKKTAYLGLFFNMLGLILFSITKEVWMLYTFLAVYVLGGLATPTIQGIMSSQLPNNEQGELQGGLTSLMSLAAIFGPIIMTETFFYFTEGGGSTEHYFPGAAFALGAVFSAICFFLVFRVLQKTDNSSLPNPEKDKTVVAEPTTE</sequence>
<feature type="transmembrane region" description="Helical" evidence="8">
    <location>
        <begin position="307"/>
        <end position="328"/>
    </location>
</feature>
<dbReference type="GO" id="GO:0022857">
    <property type="term" value="F:transmembrane transporter activity"/>
    <property type="evidence" value="ECO:0007669"/>
    <property type="project" value="InterPro"/>
</dbReference>
<organism evidence="10 11">
    <name type="scientific">Roseivirga pacifica</name>
    <dbReference type="NCBI Taxonomy" id="1267423"/>
    <lineage>
        <taxon>Bacteria</taxon>
        <taxon>Pseudomonadati</taxon>
        <taxon>Bacteroidota</taxon>
        <taxon>Cytophagia</taxon>
        <taxon>Cytophagales</taxon>
        <taxon>Roseivirgaceae</taxon>
        <taxon>Roseivirga</taxon>
    </lineage>
</organism>
<dbReference type="EMBL" id="FOIR01000002">
    <property type="protein sequence ID" value="SEW24465.1"/>
    <property type="molecule type" value="Genomic_DNA"/>
</dbReference>
<feature type="transmembrane region" description="Helical" evidence="8">
    <location>
        <begin position="49"/>
        <end position="66"/>
    </location>
</feature>
<evidence type="ECO:0000256" key="8">
    <source>
        <dbReference type="SAM" id="Phobius"/>
    </source>
</evidence>
<evidence type="ECO:0000256" key="1">
    <source>
        <dbReference type="ARBA" id="ARBA00003279"/>
    </source>
</evidence>
<protein>
    <submittedName>
        <fullName evidence="10">MFS transporter, DHA1 family, tetracycline resistance protein</fullName>
    </submittedName>
</protein>
<proteinExistence type="inferred from homology"/>
<evidence type="ECO:0000259" key="9">
    <source>
        <dbReference type="PROSITE" id="PS50850"/>
    </source>
</evidence>
<feature type="transmembrane region" description="Helical" evidence="8">
    <location>
        <begin position="136"/>
        <end position="158"/>
    </location>
</feature>
<feature type="transmembrane region" description="Helical" evidence="8">
    <location>
        <begin position="379"/>
        <end position="400"/>
    </location>
</feature>
<dbReference type="PROSITE" id="PS00216">
    <property type="entry name" value="SUGAR_TRANSPORT_1"/>
    <property type="match status" value="1"/>
</dbReference>
<reference evidence="11" key="1">
    <citation type="submission" date="2016-10" db="EMBL/GenBank/DDBJ databases">
        <authorList>
            <person name="Varghese N."/>
            <person name="Submissions S."/>
        </authorList>
    </citation>
    <scope>NUCLEOTIDE SEQUENCE [LARGE SCALE GENOMIC DNA]</scope>
    <source>
        <strain evidence="11">CGMCC 1.12402</strain>
    </source>
</reference>
<dbReference type="SUPFAM" id="SSF103473">
    <property type="entry name" value="MFS general substrate transporter"/>
    <property type="match status" value="1"/>
</dbReference>
<dbReference type="CDD" id="cd17388">
    <property type="entry name" value="MFS_TetA"/>
    <property type="match status" value="1"/>
</dbReference>
<dbReference type="PRINTS" id="PR01035">
    <property type="entry name" value="TCRTETA"/>
</dbReference>
<feature type="transmembrane region" description="Helical" evidence="8">
    <location>
        <begin position="164"/>
        <end position="184"/>
    </location>
</feature>
<comment type="subcellular location">
    <subcellularLocation>
        <location evidence="2">Membrane</location>
        <topology evidence="2">Multi-pass membrane protein</topology>
    </subcellularLocation>
</comment>
<dbReference type="InterPro" id="IPR020846">
    <property type="entry name" value="MFS_dom"/>
</dbReference>
<feature type="transmembrane region" description="Helical" evidence="8">
    <location>
        <begin position="215"/>
        <end position="232"/>
    </location>
</feature>
<dbReference type="Gene3D" id="1.20.1250.20">
    <property type="entry name" value="MFS general substrate transporter like domains"/>
    <property type="match status" value="1"/>
</dbReference>
<keyword evidence="5 8" id="KW-0812">Transmembrane</keyword>
<evidence type="ECO:0000256" key="4">
    <source>
        <dbReference type="ARBA" id="ARBA00022448"/>
    </source>
</evidence>
<name>A0A1I0QBV4_9BACT</name>
<dbReference type="PROSITE" id="PS50850">
    <property type="entry name" value="MFS"/>
    <property type="match status" value="1"/>
</dbReference>
<feature type="transmembrane region" description="Helical" evidence="8">
    <location>
        <begin position="103"/>
        <end position="124"/>
    </location>
</feature>
<dbReference type="GeneID" id="99986898"/>
<dbReference type="Proteomes" id="UP000199437">
    <property type="component" value="Unassembled WGS sequence"/>
</dbReference>
<evidence type="ECO:0000256" key="5">
    <source>
        <dbReference type="ARBA" id="ARBA00022692"/>
    </source>
</evidence>
<comment type="function">
    <text evidence="1">Resistance to tetracycline by an active tetracycline efflux. This is an energy-dependent process that decreases the accumulation of the antibiotic in whole cells. This protein functions as a metal-tetracycline/H(+) antiporter.</text>
</comment>
<dbReference type="InterPro" id="IPR001958">
    <property type="entry name" value="Tet-R_TetA/multi-R_MdtG-like"/>
</dbReference>
<accession>A0A1I0QBV4</accession>
<feature type="transmembrane region" description="Helical" evidence="8">
    <location>
        <begin position="7"/>
        <end position="29"/>
    </location>
</feature>
<evidence type="ECO:0000313" key="10">
    <source>
        <dbReference type="EMBL" id="SEW24465.1"/>
    </source>
</evidence>